<evidence type="ECO:0000313" key="9">
    <source>
        <dbReference type="Proteomes" id="UP000007842"/>
    </source>
</evidence>
<keyword evidence="4 5" id="KW-0274">FAD</keyword>
<sequence>MMSHTPDEPPPGPDPHRTAVLRSHVREAARELREAGLEIDRDPTAIDRHLHLAAVDIMRRCTVPVEYLAEPVRAGGHTFDMSSCLEHTITIEELSYGDAGFMLACPGPLMSGVAVSALGDDKQRHAYYQRLAGPDPVWTFFGLTEPEKGSAATELETALTPDGDGFRLDGAKAYVGNAAYAQLGVVFCRRAPGPLGIEAVLVDTSSPGFHAEPIPTVGMRGARISAITLRDVRVEREQILGYDTLKPTRRGLVGAIRTLQRFRPVLAGTAVGLARAVLDHVREQRPAPTGTARLRYEEVRDRLAAVRRRNYEVAAAIDAGSVRADRIAAVKTRAAELAEEATVVAAELLGPGALAADPYLNKLHRDARAFEFMEGTGHIQRLAVFQGVVKRTFLA</sequence>
<dbReference type="KEGG" id="scy:SCATT_42570"/>
<comment type="cofactor">
    <cofactor evidence="1 5">
        <name>FAD</name>
        <dbReference type="ChEBI" id="CHEBI:57692"/>
    </cofactor>
</comment>
<protein>
    <submittedName>
        <fullName evidence="8">Acyl-CoA dehydrogenase</fullName>
    </submittedName>
</protein>
<proteinExistence type="inferred from homology"/>
<dbReference type="SUPFAM" id="SSF47203">
    <property type="entry name" value="Acyl-CoA dehydrogenase C-terminal domain-like"/>
    <property type="match status" value="1"/>
</dbReference>
<accession>G8X394</accession>
<evidence type="ECO:0000259" key="6">
    <source>
        <dbReference type="Pfam" id="PF00441"/>
    </source>
</evidence>
<dbReference type="PANTHER" id="PTHR43884">
    <property type="entry name" value="ACYL-COA DEHYDROGENASE"/>
    <property type="match status" value="1"/>
</dbReference>
<dbReference type="PATRIC" id="fig|1003195.29.peg.4251"/>
<dbReference type="Pfam" id="PF00441">
    <property type="entry name" value="Acyl-CoA_dh_1"/>
    <property type="match status" value="1"/>
</dbReference>
<dbReference type="PANTHER" id="PTHR43884:SF19">
    <property type="entry name" value="ACYL-COA DEHYDROGENASE FADE4-RELATED"/>
    <property type="match status" value="1"/>
</dbReference>
<dbReference type="SUPFAM" id="SSF56645">
    <property type="entry name" value="Acyl-CoA dehydrogenase NM domain-like"/>
    <property type="match status" value="1"/>
</dbReference>
<dbReference type="GO" id="GO:0005886">
    <property type="term" value="C:plasma membrane"/>
    <property type="evidence" value="ECO:0007669"/>
    <property type="project" value="TreeGrafter"/>
</dbReference>
<dbReference type="InterPro" id="IPR036250">
    <property type="entry name" value="AcylCo_DH-like_C"/>
</dbReference>
<dbReference type="InterPro" id="IPR037069">
    <property type="entry name" value="AcylCoA_DH/ox_N_sf"/>
</dbReference>
<dbReference type="Gene3D" id="1.10.540.10">
    <property type="entry name" value="Acyl-CoA dehydrogenase/oxidase, N-terminal domain"/>
    <property type="match status" value="1"/>
</dbReference>
<evidence type="ECO:0000256" key="4">
    <source>
        <dbReference type="ARBA" id="ARBA00022827"/>
    </source>
</evidence>
<evidence type="ECO:0000256" key="5">
    <source>
        <dbReference type="RuleBase" id="RU362125"/>
    </source>
</evidence>
<name>G8X394_STREN</name>
<dbReference type="EMBL" id="CP003219">
    <property type="protein sequence ID" value="AEW96628.1"/>
    <property type="molecule type" value="Genomic_DNA"/>
</dbReference>
<comment type="similarity">
    <text evidence="2 5">Belongs to the acyl-CoA dehydrogenase family.</text>
</comment>
<dbReference type="HOGENOM" id="CLU_018204_3_6_11"/>
<dbReference type="GO" id="GO:0003995">
    <property type="term" value="F:acyl-CoA dehydrogenase activity"/>
    <property type="evidence" value="ECO:0007669"/>
    <property type="project" value="TreeGrafter"/>
</dbReference>
<evidence type="ECO:0000259" key="7">
    <source>
        <dbReference type="Pfam" id="PF02770"/>
    </source>
</evidence>
<organism evidence="8 9">
    <name type="scientific">Streptantibioticus cattleyicolor (strain ATCC 35852 / DSM 46488 / JCM 4925 / NBRC 14057 / NRRL 8057)</name>
    <name type="common">Streptomyces cattleya</name>
    <dbReference type="NCBI Taxonomy" id="1003195"/>
    <lineage>
        <taxon>Bacteria</taxon>
        <taxon>Bacillati</taxon>
        <taxon>Actinomycetota</taxon>
        <taxon>Actinomycetes</taxon>
        <taxon>Kitasatosporales</taxon>
        <taxon>Streptomycetaceae</taxon>
        <taxon>Streptantibioticus</taxon>
    </lineage>
</organism>
<feature type="domain" description="Acyl-CoA oxidase/dehydrogenase middle" evidence="7">
    <location>
        <begin position="141"/>
        <end position="232"/>
    </location>
</feature>
<dbReference type="Pfam" id="PF02770">
    <property type="entry name" value="Acyl-CoA_dh_M"/>
    <property type="match status" value="1"/>
</dbReference>
<gene>
    <name evidence="8" type="ordered locus">SCATT_42570</name>
</gene>
<evidence type="ECO:0000313" key="8">
    <source>
        <dbReference type="EMBL" id="AEW96628.1"/>
    </source>
</evidence>
<reference evidence="9" key="1">
    <citation type="submission" date="2011-12" db="EMBL/GenBank/DDBJ databases">
        <title>Complete genome sequence of Streptomyces cattleya strain DSM 46488.</title>
        <authorList>
            <person name="Ou H.-Y."/>
            <person name="Li P."/>
            <person name="Zhao C."/>
            <person name="O'Hagan D."/>
            <person name="Deng Z."/>
        </authorList>
    </citation>
    <scope>NUCLEOTIDE SEQUENCE [LARGE SCALE GENOMIC DNA]</scope>
    <source>
        <strain evidence="9">ATCC 35852 / DSM 46488 / JCM 4925 / NBRC 14057 / NRRL 8057</strain>
    </source>
</reference>
<dbReference type="Gene3D" id="2.40.110.10">
    <property type="entry name" value="Butyryl-CoA Dehydrogenase, subunit A, domain 2"/>
    <property type="match status" value="1"/>
</dbReference>
<feature type="domain" description="Acyl-CoA dehydrogenase/oxidase C-terminal" evidence="6">
    <location>
        <begin position="250"/>
        <end position="386"/>
    </location>
</feature>
<dbReference type="GO" id="GO:0050660">
    <property type="term" value="F:flavin adenine dinucleotide binding"/>
    <property type="evidence" value="ECO:0007669"/>
    <property type="project" value="InterPro"/>
</dbReference>
<dbReference type="AlphaFoldDB" id="G8X394"/>
<dbReference type="eggNOG" id="COG1960">
    <property type="taxonomic scope" value="Bacteria"/>
</dbReference>
<dbReference type="InterPro" id="IPR009100">
    <property type="entry name" value="AcylCoA_DH/oxidase_NM_dom_sf"/>
</dbReference>
<evidence type="ECO:0000256" key="2">
    <source>
        <dbReference type="ARBA" id="ARBA00009347"/>
    </source>
</evidence>
<keyword evidence="9" id="KW-1185">Reference proteome</keyword>
<dbReference type="STRING" id="1003195.SCATT_42570"/>
<dbReference type="Proteomes" id="UP000007842">
    <property type="component" value="Chromosome"/>
</dbReference>
<dbReference type="InterPro" id="IPR006091">
    <property type="entry name" value="Acyl-CoA_Oxase/DH_mid-dom"/>
</dbReference>
<dbReference type="CDD" id="cd00567">
    <property type="entry name" value="ACAD"/>
    <property type="match status" value="1"/>
</dbReference>
<keyword evidence="5" id="KW-0560">Oxidoreductase</keyword>
<keyword evidence="3 5" id="KW-0285">Flavoprotein</keyword>
<evidence type="ECO:0000256" key="1">
    <source>
        <dbReference type="ARBA" id="ARBA00001974"/>
    </source>
</evidence>
<dbReference type="InterPro" id="IPR046373">
    <property type="entry name" value="Acyl-CoA_Oxase/DH_mid-dom_sf"/>
</dbReference>
<dbReference type="InterPro" id="IPR009075">
    <property type="entry name" value="AcylCo_DH/oxidase_C"/>
</dbReference>
<dbReference type="Gene3D" id="1.20.140.10">
    <property type="entry name" value="Butyryl-CoA Dehydrogenase, subunit A, domain 3"/>
    <property type="match status" value="1"/>
</dbReference>
<evidence type="ECO:0000256" key="3">
    <source>
        <dbReference type="ARBA" id="ARBA00022630"/>
    </source>
</evidence>